<dbReference type="PROSITE" id="PS50240">
    <property type="entry name" value="TRYPSIN_DOM"/>
    <property type="match status" value="1"/>
</dbReference>
<dbReference type="Gene3D" id="2.40.10.10">
    <property type="entry name" value="Trypsin-like serine proteases"/>
    <property type="match status" value="1"/>
</dbReference>
<keyword evidence="3" id="KW-0720">Serine protease</keyword>
<dbReference type="InterPro" id="IPR033116">
    <property type="entry name" value="TRYPSIN_SER"/>
</dbReference>
<dbReference type="CDD" id="cd00190">
    <property type="entry name" value="Tryp_SPc"/>
    <property type="match status" value="1"/>
</dbReference>
<keyword evidence="4" id="KW-0732">Signal</keyword>
<dbReference type="GO" id="GO:0004252">
    <property type="term" value="F:serine-type endopeptidase activity"/>
    <property type="evidence" value="ECO:0007669"/>
    <property type="project" value="InterPro"/>
</dbReference>
<evidence type="ECO:0000313" key="7">
    <source>
        <dbReference type="Proteomes" id="UP000265419"/>
    </source>
</evidence>
<evidence type="ECO:0000259" key="5">
    <source>
        <dbReference type="PROSITE" id="PS50240"/>
    </source>
</evidence>
<dbReference type="PANTHER" id="PTHR24276:SF98">
    <property type="entry name" value="FI18310P1-RELATED"/>
    <property type="match status" value="1"/>
</dbReference>
<dbReference type="PROSITE" id="PS00134">
    <property type="entry name" value="TRYPSIN_HIS"/>
    <property type="match status" value="1"/>
</dbReference>
<dbReference type="GO" id="GO:0006508">
    <property type="term" value="P:proteolysis"/>
    <property type="evidence" value="ECO:0007669"/>
    <property type="project" value="UniProtKB-KW"/>
</dbReference>
<dbReference type="InterPro" id="IPR050430">
    <property type="entry name" value="Peptidase_S1"/>
</dbReference>
<keyword evidence="3" id="KW-0378">Hydrolase</keyword>
<dbReference type="SMART" id="SM00020">
    <property type="entry name" value="Tryp_SPc"/>
    <property type="match status" value="1"/>
</dbReference>
<dbReference type="Pfam" id="PF00089">
    <property type="entry name" value="Trypsin"/>
    <property type="match status" value="1"/>
</dbReference>
<keyword evidence="3 6" id="KW-0645">Protease</keyword>
<gene>
    <name evidence="6" type="ORF">DWB68_12630</name>
</gene>
<keyword evidence="7" id="KW-1185">Reference proteome</keyword>
<evidence type="ECO:0000256" key="1">
    <source>
        <dbReference type="ARBA" id="ARBA00007664"/>
    </source>
</evidence>
<feature type="domain" description="Peptidase S1" evidence="5">
    <location>
        <begin position="32"/>
        <end position="259"/>
    </location>
</feature>
<dbReference type="RefSeq" id="WP_119425483.1">
    <property type="nucleotide sequence ID" value="NZ_QQXK01000027.1"/>
</dbReference>
<dbReference type="InterPro" id="IPR043504">
    <property type="entry name" value="Peptidase_S1_PA_chymotrypsin"/>
</dbReference>
<dbReference type="SUPFAM" id="SSF50494">
    <property type="entry name" value="Trypsin-like serine proteases"/>
    <property type="match status" value="1"/>
</dbReference>
<dbReference type="PRINTS" id="PR00722">
    <property type="entry name" value="CHYMOTRYPSIN"/>
</dbReference>
<dbReference type="InterPro" id="IPR001254">
    <property type="entry name" value="Trypsin_dom"/>
</dbReference>
<feature type="chain" id="PRO_5038479118" evidence="4">
    <location>
        <begin position="25"/>
        <end position="260"/>
    </location>
</feature>
<dbReference type="InterPro" id="IPR001314">
    <property type="entry name" value="Peptidase_S1A"/>
</dbReference>
<evidence type="ECO:0000313" key="6">
    <source>
        <dbReference type="EMBL" id="RII41461.1"/>
    </source>
</evidence>
<proteinExistence type="inferred from homology"/>
<dbReference type="FunFam" id="2.40.10.10:FF:000068">
    <property type="entry name" value="transmembrane protease serine 2"/>
    <property type="match status" value="1"/>
</dbReference>
<feature type="signal peptide" evidence="4">
    <location>
        <begin position="1"/>
        <end position="24"/>
    </location>
</feature>
<dbReference type="AlphaFoldDB" id="A0A399J7J5"/>
<protein>
    <submittedName>
        <fullName evidence="6">Serine protease</fullName>
    </submittedName>
</protein>
<dbReference type="PROSITE" id="PS00135">
    <property type="entry name" value="TRYPSIN_SER"/>
    <property type="match status" value="1"/>
</dbReference>
<comment type="similarity">
    <text evidence="1">Belongs to the peptidase S1 family.</text>
</comment>
<reference evidence="6 7" key="1">
    <citation type="submission" date="2018-07" db="EMBL/GenBank/DDBJ databases">
        <title>Arthrobacter sp. nov., isolated from raw cow's milk with high bacterial count.</title>
        <authorList>
            <person name="Hahne J."/>
            <person name="Isele D."/>
            <person name="Lipski A."/>
        </authorList>
    </citation>
    <scope>NUCLEOTIDE SEQUENCE [LARGE SCALE GENOMIC DNA]</scope>
    <source>
        <strain evidence="6 7">JZ R-35</strain>
    </source>
</reference>
<dbReference type="InterPro" id="IPR018114">
    <property type="entry name" value="TRYPSIN_HIS"/>
</dbReference>
<evidence type="ECO:0000256" key="2">
    <source>
        <dbReference type="ARBA" id="ARBA00023157"/>
    </source>
</evidence>
<dbReference type="InterPro" id="IPR009003">
    <property type="entry name" value="Peptidase_S1_PA"/>
</dbReference>
<dbReference type="PANTHER" id="PTHR24276">
    <property type="entry name" value="POLYSERASE-RELATED"/>
    <property type="match status" value="1"/>
</dbReference>
<evidence type="ECO:0000256" key="3">
    <source>
        <dbReference type="RuleBase" id="RU363034"/>
    </source>
</evidence>
<organism evidence="6 7">
    <name type="scientific">Galactobacter valiniphilus</name>
    <dbReference type="NCBI Taxonomy" id="2676122"/>
    <lineage>
        <taxon>Bacteria</taxon>
        <taxon>Bacillati</taxon>
        <taxon>Actinomycetota</taxon>
        <taxon>Actinomycetes</taxon>
        <taxon>Micrococcales</taxon>
        <taxon>Micrococcaceae</taxon>
        <taxon>Galactobacter</taxon>
    </lineage>
</organism>
<name>A0A399J7J5_9MICC</name>
<dbReference type="Proteomes" id="UP000265419">
    <property type="component" value="Unassembled WGS sequence"/>
</dbReference>
<keyword evidence="2" id="KW-1015">Disulfide bond</keyword>
<comment type="caution">
    <text evidence="6">The sequence shown here is derived from an EMBL/GenBank/DDBJ whole genome shotgun (WGS) entry which is preliminary data.</text>
</comment>
<evidence type="ECO:0000256" key="4">
    <source>
        <dbReference type="SAM" id="SignalP"/>
    </source>
</evidence>
<sequence length="260" mass="26908">MNWRVVGGALLAALALVVGSSVVAPAPRAAAIIDGRKAAATDAPYMVAINAVDGAVSPDGRPDQWCGGVLLAPTKVLTAAHCVDGGRKSSLRLSVGSLNRLKGKPARAKSVWVHPAYNEYTYRNDIAIITLDRKIKGSVAKLATSSSSEKAGRKASVYGWGITSTSEDPITLRRAVTPIAADATCKARYKSDFIAATMLCTGRKSGGPSPCFGDSGGPLVVGGRVVGVVSWGSACGEPGDYAVYTQVRAFSKAMAAQLKR</sequence>
<dbReference type="EMBL" id="QQXK01000027">
    <property type="protein sequence ID" value="RII41461.1"/>
    <property type="molecule type" value="Genomic_DNA"/>
</dbReference>
<accession>A0A399J7J5</accession>